<dbReference type="Pfam" id="PF21445">
    <property type="entry name" value="ADDB_N"/>
    <property type="match status" value="1"/>
</dbReference>
<proteinExistence type="predicted"/>
<reference evidence="12 13" key="1">
    <citation type="submission" date="2024-01" db="EMBL/GenBank/DDBJ databases">
        <title>Complete genome sequence of Citroniella saccharovorans strain M6.X9, isolated from human fecal sample.</title>
        <authorList>
            <person name="Cheng G."/>
            <person name="Westerholm M."/>
            <person name="Schnurer A."/>
        </authorList>
    </citation>
    <scope>NUCLEOTIDE SEQUENCE [LARGE SCALE GENOMIC DNA]</scope>
    <source>
        <strain evidence="12 13">DSM 29873</strain>
    </source>
</reference>
<dbReference type="AlphaFoldDB" id="A0AAW9MYT9"/>
<keyword evidence="5" id="KW-0347">Helicase</keyword>
<dbReference type="Proteomes" id="UP001357733">
    <property type="component" value="Unassembled WGS sequence"/>
</dbReference>
<evidence type="ECO:0000256" key="7">
    <source>
        <dbReference type="ARBA" id="ARBA00022840"/>
    </source>
</evidence>
<dbReference type="GO" id="GO:0006281">
    <property type="term" value="P:DNA repair"/>
    <property type="evidence" value="ECO:0007669"/>
    <property type="project" value="UniProtKB-KW"/>
</dbReference>
<dbReference type="RefSeq" id="WP_324619857.1">
    <property type="nucleotide sequence ID" value="NZ_JAYKOT010000003.1"/>
</dbReference>
<organism evidence="12 13">
    <name type="scientific">Citroniella saccharovorans</name>
    <dbReference type="NCBI Taxonomy" id="2053367"/>
    <lineage>
        <taxon>Bacteria</taxon>
        <taxon>Bacillati</taxon>
        <taxon>Bacillota</taxon>
        <taxon>Tissierellia</taxon>
        <taxon>Tissierellales</taxon>
        <taxon>Peptoniphilaceae</taxon>
        <taxon>Citroniella</taxon>
    </lineage>
</organism>
<dbReference type="Gene3D" id="3.40.50.300">
    <property type="entry name" value="P-loop containing nucleotide triphosphate hydrolases"/>
    <property type="match status" value="3"/>
</dbReference>
<dbReference type="Pfam" id="PF12705">
    <property type="entry name" value="PDDEXK_1"/>
    <property type="match status" value="1"/>
</dbReference>
<feature type="domain" description="PD-(D/E)XK endonuclease-like" evidence="10">
    <location>
        <begin position="752"/>
        <end position="1083"/>
    </location>
</feature>
<evidence type="ECO:0000313" key="12">
    <source>
        <dbReference type="EMBL" id="MEB3429682.1"/>
    </source>
</evidence>
<keyword evidence="9" id="KW-0234">DNA repair</keyword>
<keyword evidence="3" id="KW-0227">DNA damage</keyword>
<evidence type="ECO:0000256" key="3">
    <source>
        <dbReference type="ARBA" id="ARBA00022763"/>
    </source>
</evidence>
<dbReference type="InterPro" id="IPR011604">
    <property type="entry name" value="PDDEXK-like_dom_sf"/>
</dbReference>
<dbReference type="GO" id="GO:0003677">
    <property type="term" value="F:DNA binding"/>
    <property type="evidence" value="ECO:0007669"/>
    <property type="project" value="UniProtKB-KW"/>
</dbReference>
<dbReference type="GO" id="GO:0004527">
    <property type="term" value="F:exonuclease activity"/>
    <property type="evidence" value="ECO:0007669"/>
    <property type="project" value="UniProtKB-KW"/>
</dbReference>
<evidence type="ECO:0000259" key="10">
    <source>
        <dbReference type="Pfam" id="PF12705"/>
    </source>
</evidence>
<evidence type="ECO:0000256" key="4">
    <source>
        <dbReference type="ARBA" id="ARBA00022801"/>
    </source>
</evidence>
<dbReference type="GO" id="GO:0004386">
    <property type="term" value="F:helicase activity"/>
    <property type="evidence" value="ECO:0007669"/>
    <property type="project" value="UniProtKB-KW"/>
</dbReference>
<dbReference type="Gene3D" id="3.90.320.10">
    <property type="match status" value="1"/>
</dbReference>
<evidence type="ECO:0000256" key="2">
    <source>
        <dbReference type="ARBA" id="ARBA00022741"/>
    </source>
</evidence>
<dbReference type="InterPro" id="IPR027417">
    <property type="entry name" value="P-loop_NTPase"/>
</dbReference>
<dbReference type="InterPro" id="IPR049035">
    <property type="entry name" value="ADDB_N"/>
</dbReference>
<name>A0AAW9MYT9_9FIRM</name>
<evidence type="ECO:0000256" key="1">
    <source>
        <dbReference type="ARBA" id="ARBA00022722"/>
    </source>
</evidence>
<gene>
    <name evidence="12" type="ORF">VLK81_06595</name>
</gene>
<evidence type="ECO:0000256" key="9">
    <source>
        <dbReference type="ARBA" id="ARBA00023204"/>
    </source>
</evidence>
<keyword evidence="1" id="KW-0540">Nuclease</keyword>
<keyword evidence="4" id="KW-0378">Hydrolase</keyword>
<comment type="caution">
    <text evidence="12">The sequence shown here is derived from an EMBL/GenBank/DDBJ whole genome shotgun (WGS) entry which is preliminary data.</text>
</comment>
<dbReference type="InterPro" id="IPR038726">
    <property type="entry name" value="PDDEXK_AddAB-type"/>
</dbReference>
<feature type="domain" description="ATP-dependent helicase/deoxyribonuclease subunit B N-terminal" evidence="11">
    <location>
        <begin position="18"/>
        <end position="263"/>
    </location>
</feature>
<keyword evidence="8" id="KW-0238">DNA-binding</keyword>
<keyword evidence="13" id="KW-1185">Reference proteome</keyword>
<evidence type="ECO:0000256" key="6">
    <source>
        <dbReference type="ARBA" id="ARBA00022839"/>
    </source>
</evidence>
<accession>A0AAW9MYT9</accession>
<evidence type="ECO:0000259" key="11">
    <source>
        <dbReference type="Pfam" id="PF21445"/>
    </source>
</evidence>
<evidence type="ECO:0000313" key="13">
    <source>
        <dbReference type="Proteomes" id="UP001357733"/>
    </source>
</evidence>
<keyword evidence="7" id="KW-0067">ATP-binding</keyword>
<evidence type="ECO:0000256" key="5">
    <source>
        <dbReference type="ARBA" id="ARBA00022806"/>
    </source>
</evidence>
<sequence length="1105" mass="131571">MIDIYISRYNQSLINEEINIIDNYKKDQEIYIIVPDQFTLFTGIDLMKKLNLESMINIKVKSFSSFSREVLQTYGGIKNNIISEYGKKITIKNIIQDYNKDLRYLKNSKNQSGIIKQIIKSIENLKEDQVKIEDLDFTLSKDKNQIFLDKVHDLKIIYKEYDNRLKNKYIDSVDRIKLLNEKLSCSDYYKEKIFIFSEFYSLSKEELNVIRNLDLQGAYIHFFLQLDPKILESDRKENIKDYEIFETSLNLYNKLNKISDKNFTHRIFDEKKIIKFKELLDNLFSYDPKSFQKEEKDLHLSKFTSTEDEVLASISLIKKFVFNDKKYNFSDISLFITNDEYKSYIKRYFKKENIPFFLDSKISLKDNYISKYLISYLNILSKGINQVDLIFVLKFEKSFNYEDIEIFEKYIKKKNLKDKMIINEKYYSINDSFIEKLSDDKKDRYIYELLTSKKIANSIRERFAFLYDLKKEQISPEEITDILFKNLSLQSIASINNFIKEKENNIELDLQNNEVWDYFVNLIDETNYLLEGKIILFSNYIELISEQLRDGRIAVIPPNQDTVTIFDITRSRINTSKISIFLGFNDKYIPKITNDNDFFTEKEQQFLQEKDIALRSSSSFISKEESINLFSRLNKTEDEIFIFSSLSDKKNSKMYESIYFNIIYTKIFKNQIIENPYLILSEDHCLTIREKNLIKAFREYFFEEKEIDSSYLQNLKYLDYRGNILPKVMEDAFNVNNYKKSIDYYKDDKYKISISRLETFSKCPYKHFITYNLKPVIEEDFYLQYNEFGILSHKFMSTFIEKIKNDEIDIKSFDDDKLKNEIETFYNEEINDYYDKKRFESKKNVLLLKASKRSSFKGAKMVINQLLNSSFKPFKCEEKFGPNMDIKGIIIKINNKLIYLEGIIDRIDLLNLADDKLTYVIDYKTGNKSFDFSMSINGIDLQLPVYILQLQNKGYKPVGFFYFPVRDEILDTDNFNQDEIEKELIKSLQLDGVVIKNLDILKLIDKDIDSSNRLIRLKGRKKDILEKDNVLDELDLNNFLADVYKRIESLSGNLFSGNISIYPYLDNSNQRACTYCEYDGICKYNLLKSKPYRLLNKYEPKDKER</sequence>
<keyword evidence="6" id="KW-0269">Exonuclease</keyword>
<protein>
    <submittedName>
        <fullName evidence="12">PD-(D/E)XK nuclease family protein</fullName>
    </submittedName>
</protein>
<dbReference type="GO" id="GO:0005524">
    <property type="term" value="F:ATP binding"/>
    <property type="evidence" value="ECO:0007669"/>
    <property type="project" value="UniProtKB-KW"/>
</dbReference>
<evidence type="ECO:0000256" key="8">
    <source>
        <dbReference type="ARBA" id="ARBA00023125"/>
    </source>
</evidence>
<dbReference type="EMBL" id="JAYKOT010000003">
    <property type="protein sequence ID" value="MEB3429682.1"/>
    <property type="molecule type" value="Genomic_DNA"/>
</dbReference>
<keyword evidence="2" id="KW-0547">Nucleotide-binding</keyword>
<dbReference type="SUPFAM" id="SSF52540">
    <property type="entry name" value="P-loop containing nucleoside triphosphate hydrolases"/>
    <property type="match status" value="1"/>
</dbReference>